<keyword evidence="3" id="KW-0067">ATP-binding</keyword>
<dbReference type="Gene3D" id="1.10.3710.10">
    <property type="entry name" value="DNA polymerase III clamp loader subunits, C-terminal domain"/>
    <property type="match status" value="1"/>
</dbReference>
<dbReference type="InterPro" id="IPR032423">
    <property type="entry name" value="AAA_assoc_2"/>
</dbReference>
<keyword evidence="2" id="KW-0547">Nucleotide-binding</keyword>
<dbReference type="GO" id="GO:0006261">
    <property type="term" value="P:DNA-templated DNA replication"/>
    <property type="evidence" value="ECO:0007669"/>
    <property type="project" value="TreeGrafter"/>
</dbReference>
<dbReference type="Gene3D" id="3.40.50.300">
    <property type="entry name" value="P-loop containing nucleotide triphosphate hydrolases"/>
    <property type="match status" value="1"/>
</dbReference>
<dbReference type="InterPro" id="IPR051314">
    <property type="entry name" value="AAA_ATPase_RarA/MGS1/WRNIP1"/>
</dbReference>
<dbReference type="Pfam" id="PF00004">
    <property type="entry name" value="AAA"/>
    <property type="match status" value="1"/>
</dbReference>
<dbReference type="InterPro" id="IPR003959">
    <property type="entry name" value="ATPase_AAA_core"/>
</dbReference>
<dbReference type="InterPro" id="IPR027417">
    <property type="entry name" value="P-loop_NTPase"/>
</dbReference>
<dbReference type="InterPro" id="IPR021886">
    <property type="entry name" value="MgsA_C"/>
</dbReference>
<evidence type="ECO:0000256" key="2">
    <source>
        <dbReference type="ARBA" id="ARBA00022741"/>
    </source>
</evidence>
<dbReference type="GO" id="GO:0016887">
    <property type="term" value="F:ATP hydrolysis activity"/>
    <property type="evidence" value="ECO:0007669"/>
    <property type="project" value="InterPro"/>
</dbReference>
<dbReference type="SUPFAM" id="SSF48019">
    <property type="entry name" value="post-AAA+ oligomerization domain-like"/>
    <property type="match status" value="1"/>
</dbReference>
<dbReference type="GO" id="GO:0003677">
    <property type="term" value="F:DNA binding"/>
    <property type="evidence" value="ECO:0007669"/>
    <property type="project" value="InterPro"/>
</dbReference>
<dbReference type="GO" id="GO:0008047">
    <property type="term" value="F:enzyme activator activity"/>
    <property type="evidence" value="ECO:0007669"/>
    <property type="project" value="TreeGrafter"/>
</dbReference>
<dbReference type="AlphaFoldDB" id="A0A2D6YHE1"/>
<comment type="similarity">
    <text evidence="1">Belongs to the AAA ATPase family. RarA/MGS1/WRNIP1 subfamily.</text>
</comment>
<accession>A0A2D6YHE1</accession>
<evidence type="ECO:0000313" key="6">
    <source>
        <dbReference type="Proteomes" id="UP000226525"/>
    </source>
</evidence>
<dbReference type="EMBL" id="NZEX01000041">
    <property type="protein sequence ID" value="MAH62603.1"/>
    <property type="molecule type" value="Genomic_DNA"/>
</dbReference>
<dbReference type="Proteomes" id="UP000226525">
    <property type="component" value="Unassembled WGS sequence"/>
</dbReference>
<dbReference type="Pfam" id="PF16193">
    <property type="entry name" value="AAA_assoc_2"/>
    <property type="match status" value="1"/>
</dbReference>
<gene>
    <name evidence="5" type="ORF">CMN54_03975</name>
</gene>
<evidence type="ECO:0000256" key="3">
    <source>
        <dbReference type="ARBA" id="ARBA00022840"/>
    </source>
</evidence>
<evidence type="ECO:0000256" key="1">
    <source>
        <dbReference type="ARBA" id="ARBA00008959"/>
    </source>
</evidence>
<dbReference type="GO" id="GO:0000731">
    <property type="term" value="P:DNA synthesis involved in DNA repair"/>
    <property type="evidence" value="ECO:0007669"/>
    <property type="project" value="TreeGrafter"/>
</dbReference>
<reference evidence="6" key="1">
    <citation type="submission" date="2017-09" db="EMBL/GenBank/DDBJ databases">
        <title>The Reconstruction of 2,631 Draft Metagenome-Assembled Genomes from the Global Oceans.</title>
        <authorList>
            <person name="Tully B.J."/>
            <person name="Graham E.D."/>
            <person name="Heidelberg J.F."/>
        </authorList>
    </citation>
    <scope>NUCLEOTIDE SEQUENCE [LARGE SCALE GENOMIC DNA]</scope>
</reference>
<proteinExistence type="inferred from homology"/>
<dbReference type="CDD" id="cd18139">
    <property type="entry name" value="HLD_clamp_RarA"/>
    <property type="match status" value="1"/>
</dbReference>
<organism evidence="5 6">
    <name type="scientific">SAR324 cluster bacterium</name>
    <dbReference type="NCBI Taxonomy" id="2024889"/>
    <lineage>
        <taxon>Bacteria</taxon>
        <taxon>Deltaproteobacteria</taxon>
        <taxon>SAR324 cluster</taxon>
    </lineage>
</organism>
<dbReference type="InterPro" id="IPR008921">
    <property type="entry name" value="DNA_pol3_clamp-load_cplx_C"/>
</dbReference>
<dbReference type="InterPro" id="IPR003593">
    <property type="entry name" value="AAA+_ATPase"/>
</dbReference>
<dbReference type="Gene3D" id="1.20.272.10">
    <property type="match status" value="1"/>
</dbReference>
<sequence>MDPLAKSLRPKKLEEVFGQEHLLAHQQTLLQKGSFILWGPPGCGKTTIARIIGEQLDTRFFAISAVYDGVAELRKVFRQAEEVSLITPKSVLFVDEIHRFNRGQQDALLSAIEEGLLRLIGATTENPSFSLNAALLSRTQVMTLKPLDKTALESLLKRAADYKKKPLPIEANAREKLLQLADGDGRYLLNLAEILYDQPETTKFNTEQMLELVRYRAPQYDRTGDQHYNLISALHKSLRASDCDAALYWLARMMTGGEDKAYILRRLTRMAVEDVGLAAPEAMGRALEAWNCYERLGSPEGDLALVQLTIFLATAPKSNAAYLAWKQALQLAQQYGSLMPPKHILNAPTKLMLEEGYGLGYQYDHDDPDGFSGQNCFPDDIPRKTLYKPVERGYEREIIKRLTYWQRLRERKANQE</sequence>
<protein>
    <submittedName>
        <fullName evidence="5">AAA family ATPase</fullName>
    </submittedName>
</protein>
<dbReference type="Pfam" id="PF12002">
    <property type="entry name" value="MgsA_C"/>
    <property type="match status" value="1"/>
</dbReference>
<dbReference type="GO" id="GO:0005524">
    <property type="term" value="F:ATP binding"/>
    <property type="evidence" value="ECO:0007669"/>
    <property type="project" value="UniProtKB-KW"/>
</dbReference>
<dbReference type="PANTHER" id="PTHR13779">
    <property type="entry name" value="WERNER HELICASE-INTERACTING PROTEIN 1 FAMILY MEMBER"/>
    <property type="match status" value="1"/>
</dbReference>
<dbReference type="Gene3D" id="1.10.8.60">
    <property type="match status" value="1"/>
</dbReference>
<dbReference type="CDD" id="cd00009">
    <property type="entry name" value="AAA"/>
    <property type="match status" value="1"/>
</dbReference>
<dbReference type="GO" id="GO:0017116">
    <property type="term" value="F:single-stranded DNA helicase activity"/>
    <property type="evidence" value="ECO:0007669"/>
    <property type="project" value="TreeGrafter"/>
</dbReference>
<dbReference type="SMART" id="SM00382">
    <property type="entry name" value="AAA"/>
    <property type="match status" value="1"/>
</dbReference>
<dbReference type="SUPFAM" id="SSF52540">
    <property type="entry name" value="P-loop containing nucleoside triphosphate hydrolases"/>
    <property type="match status" value="1"/>
</dbReference>
<dbReference type="PANTHER" id="PTHR13779:SF7">
    <property type="entry name" value="ATPASE WRNIP1"/>
    <property type="match status" value="1"/>
</dbReference>
<comment type="caution">
    <text evidence="5">The sequence shown here is derived from an EMBL/GenBank/DDBJ whole genome shotgun (WGS) entry which is preliminary data.</text>
</comment>
<evidence type="ECO:0000313" key="5">
    <source>
        <dbReference type="EMBL" id="MAH62603.1"/>
    </source>
</evidence>
<feature type="domain" description="AAA+ ATPase" evidence="4">
    <location>
        <begin position="31"/>
        <end position="147"/>
    </location>
</feature>
<name>A0A2D6YHE1_9DELT</name>
<evidence type="ECO:0000259" key="4">
    <source>
        <dbReference type="SMART" id="SM00382"/>
    </source>
</evidence>
<dbReference type="FunFam" id="1.20.272.10:FF:000001">
    <property type="entry name" value="Putative AAA family ATPase"/>
    <property type="match status" value="1"/>
</dbReference>